<dbReference type="Pfam" id="PF00704">
    <property type="entry name" value="Glyco_hydro_18"/>
    <property type="match status" value="1"/>
</dbReference>
<dbReference type="SUPFAM" id="SSF51445">
    <property type="entry name" value="(Trans)glycosidases"/>
    <property type="match status" value="1"/>
</dbReference>
<dbReference type="Proteomes" id="UP001321473">
    <property type="component" value="Unassembled WGS sequence"/>
</dbReference>
<evidence type="ECO:0000313" key="3">
    <source>
        <dbReference type="Proteomes" id="UP001321473"/>
    </source>
</evidence>
<dbReference type="PROSITE" id="PS51910">
    <property type="entry name" value="GH18_2"/>
    <property type="match status" value="1"/>
</dbReference>
<dbReference type="GO" id="GO:0005576">
    <property type="term" value="C:extracellular region"/>
    <property type="evidence" value="ECO:0007669"/>
    <property type="project" value="TreeGrafter"/>
</dbReference>
<evidence type="ECO:0000313" key="2">
    <source>
        <dbReference type="EMBL" id="KAK8759370.1"/>
    </source>
</evidence>
<dbReference type="SUPFAM" id="SSF54556">
    <property type="entry name" value="Chitinase insertion domain"/>
    <property type="match status" value="1"/>
</dbReference>
<feature type="domain" description="GH18" evidence="1">
    <location>
        <begin position="1"/>
        <end position="188"/>
    </location>
</feature>
<dbReference type="EMBL" id="JARKHS020033130">
    <property type="protein sequence ID" value="KAK8759370.1"/>
    <property type="molecule type" value="Genomic_DNA"/>
</dbReference>
<dbReference type="InterPro" id="IPR029070">
    <property type="entry name" value="Chitinase_insertion_sf"/>
</dbReference>
<dbReference type="GO" id="GO:0008061">
    <property type="term" value="F:chitin binding"/>
    <property type="evidence" value="ECO:0007669"/>
    <property type="project" value="TreeGrafter"/>
</dbReference>
<dbReference type="InterPro" id="IPR050314">
    <property type="entry name" value="Glycosyl_Hydrlase_18"/>
</dbReference>
<reference evidence="2 3" key="1">
    <citation type="journal article" date="2023" name="Arcadia Sci">
        <title>De novo assembly of a long-read Amblyomma americanum tick genome.</title>
        <authorList>
            <person name="Chou S."/>
            <person name="Poskanzer K.E."/>
            <person name="Rollins M."/>
            <person name="Thuy-Boun P.S."/>
        </authorList>
    </citation>
    <scope>NUCLEOTIDE SEQUENCE [LARGE SCALE GENOMIC DNA]</scope>
    <source>
        <strain evidence="2">F_SG_1</strain>
        <tissue evidence="2">Salivary glands</tissue>
    </source>
</reference>
<comment type="caution">
    <text evidence="2">The sequence shown here is derived from an EMBL/GenBank/DDBJ whole genome shotgun (WGS) entry which is preliminary data.</text>
</comment>
<dbReference type="GO" id="GO:0004568">
    <property type="term" value="F:chitinase activity"/>
    <property type="evidence" value="ECO:0007669"/>
    <property type="project" value="TreeGrafter"/>
</dbReference>
<organism evidence="2 3">
    <name type="scientific">Amblyomma americanum</name>
    <name type="common">Lone star tick</name>
    <dbReference type="NCBI Taxonomy" id="6943"/>
    <lineage>
        <taxon>Eukaryota</taxon>
        <taxon>Metazoa</taxon>
        <taxon>Ecdysozoa</taxon>
        <taxon>Arthropoda</taxon>
        <taxon>Chelicerata</taxon>
        <taxon>Arachnida</taxon>
        <taxon>Acari</taxon>
        <taxon>Parasitiformes</taxon>
        <taxon>Ixodida</taxon>
        <taxon>Ixodoidea</taxon>
        <taxon>Ixodidae</taxon>
        <taxon>Amblyomminae</taxon>
        <taxon>Amblyomma</taxon>
    </lineage>
</organism>
<dbReference type="PANTHER" id="PTHR11177:SF390">
    <property type="entry name" value="CHITINASE 11"/>
    <property type="match status" value="1"/>
</dbReference>
<protein>
    <recommendedName>
        <fullName evidence="1">GH18 domain-containing protein</fullName>
    </recommendedName>
</protein>
<proteinExistence type="predicted"/>
<sequence length="189" mass="21110">MSSGFVDFVNLMTYDLNNYTWYTPWVNHNSPLFARAADPPYFNLLNVASSAQLWVKLGMPKAKIMVGIPTYGLSWVLRNPDSWQVGSLAIGRQKKGGGFVDYPDVCTELREGAKHEYDKEAKVPFMHKGTLWISYDDKDSVGVKASWILRNGYGGTMTFSLNSDDWDGTCGNESFPLQKTIAKYGSGVL</sequence>
<evidence type="ECO:0000259" key="1">
    <source>
        <dbReference type="PROSITE" id="PS51910"/>
    </source>
</evidence>
<gene>
    <name evidence="2" type="ORF">V5799_002999</name>
</gene>
<dbReference type="InterPro" id="IPR017853">
    <property type="entry name" value="GH"/>
</dbReference>
<dbReference type="GO" id="GO:0006032">
    <property type="term" value="P:chitin catabolic process"/>
    <property type="evidence" value="ECO:0007669"/>
    <property type="project" value="TreeGrafter"/>
</dbReference>
<keyword evidence="3" id="KW-1185">Reference proteome</keyword>
<accession>A0AAQ4DA80</accession>
<dbReference type="GO" id="GO:0005975">
    <property type="term" value="P:carbohydrate metabolic process"/>
    <property type="evidence" value="ECO:0007669"/>
    <property type="project" value="InterPro"/>
</dbReference>
<dbReference type="Gene3D" id="3.20.20.80">
    <property type="entry name" value="Glycosidases"/>
    <property type="match status" value="1"/>
</dbReference>
<dbReference type="InterPro" id="IPR001223">
    <property type="entry name" value="Glyco_hydro18_cat"/>
</dbReference>
<dbReference type="Gene3D" id="3.10.50.10">
    <property type="match status" value="1"/>
</dbReference>
<dbReference type="PANTHER" id="PTHR11177">
    <property type="entry name" value="CHITINASE"/>
    <property type="match status" value="1"/>
</dbReference>
<name>A0AAQ4DA80_AMBAM</name>
<dbReference type="AlphaFoldDB" id="A0AAQ4DA80"/>